<evidence type="ECO:0000256" key="1">
    <source>
        <dbReference type="SAM" id="SignalP"/>
    </source>
</evidence>
<protein>
    <submittedName>
        <fullName evidence="2">NP3</fullName>
    </submittedName>
</protein>
<dbReference type="AlphaFoldDB" id="B6Z1Z1"/>
<feature type="chain" id="PRO_5002853189" evidence="1">
    <location>
        <begin position="17"/>
        <end position="128"/>
    </location>
</feature>
<name>B6Z1Z1_OCTKA</name>
<dbReference type="EMBL" id="EU790614">
    <property type="protein sequence ID" value="ACJ22660.1"/>
    <property type="molecule type" value="mRNA"/>
</dbReference>
<feature type="signal peptide" evidence="1">
    <location>
        <begin position="1"/>
        <end position="16"/>
    </location>
</feature>
<proteinExistence type="evidence at transcript level"/>
<accession>B6Z1Z1</accession>
<reference evidence="2" key="1">
    <citation type="journal article" date="2009" name="J. Mol. Evol.">
        <title>Tentacles of venom: toxic protein convergence in the Kingdom Animalia.</title>
        <authorList>
            <person name="Fry B.G."/>
            <person name="Roelants K."/>
            <person name="Norman J.A."/>
        </authorList>
    </citation>
    <scope>NUCLEOTIDE SEQUENCE</scope>
    <source>
        <strain evidence="2">OCKA4B_CL22-1</strain>
        <tissue evidence="2">Posterior saliva</tissue>
    </source>
</reference>
<sequence length="128" mass="14029">MKGAFVVLMCLTVAFAGRLQTEGEPPSERRCPADMCAIDLCESNSMTDCKDFTCVSAYIKDGEYVNCVEGMTPKGLPKGGKIREQRCGSPYCEIDLCEQKSMTNCKDYACAATYFKDGKSVPCWKTTG</sequence>
<keyword evidence="1" id="KW-0732">Signal</keyword>
<organism evidence="2">
    <name type="scientific">Octopus kaurna</name>
    <name type="common">Southern sand octopus</name>
    <dbReference type="NCBI Taxonomy" id="243731"/>
    <lineage>
        <taxon>Eukaryota</taxon>
        <taxon>Metazoa</taxon>
        <taxon>Spiralia</taxon>
        <taxon>Lophotrochozoa</taxon>
        <taxon>Mollusca</taxon>
        <taxon>Cephalopoda</taxon>
        <taxon>Coleoidea</taxon>
        <taxon>Octopodiformes</taxon>
        <taxon>Octopoda</taxon>
        <taxon>Incirrata</taxon>
        <taxon>Octopodidae</taxon>
        <taxon>Octopus</taxon>
    </lineage>
</organism>
<evidence type="ECO:0000313" key="2">
    <source>
        <dbReference type="EMBL" id="ACJ22660.1"/>
    </source>
</evidence>